<feature type="domain" description="SGS" evidence="2">
    <location>
        <begin position="98"/>
        <end position="186"/>
    </location>
</feature>
<dbReference type="Pfam" id="PF04969">
    <property type="entry name" value="CS"/>
    <property type="match status" value="1"/>
</dbReference>
<evidence type="ECO:0000259" key="3">
    <source>
        <dbReference type="PROSITE" id="PS51203"/>
    </source>
</evidence>
<dbReference type="SUPFAM" id="SSF49764">
    <property type="entry name" value="HSP20-like chaperones"/>
    <property type="match status" value="1"/>
</dbReference>
<keyword evidence="5" id="KW-1185">Reference proteome</keyword>
<dbReference type="InterPro" id="IPR008978">
    <property type="entry name" value="HSP20-like_chaperone"/>
</dbReference>
<dbReference type="InterPro" id="IPR007699">
    <property type="entry name" value="SGS_dom"/>
</dbReference>
<proteinExistence type="predicted"/>
<dbReference type="PROSITE" id="PS51048">
    <property type="entry name" value="SGS"/>
    <property type="match status" value="1"/>
</dbReference>
<gene>
    <name evidence="4" type="primary">SGT1</name>
    <name evidence="4" type="ORF">MOBT1_000416</name>
</gene>
<dbReference type="CDD" id="cd06466">
    <property type="entry name" value="p23_CS_SGT1_like"/>
    <property type="match status" value="1"/>
</dbReference>
<dbReference type="PANTHER" id="PTHR45862">
    <property type="entry name" value="PROTEIN SGT1 HOMOLOG"/>
    <property type="match status" value="1"/>
</dbReference>
<reference evidence="4" key="1">
    <citation type="submission" date="2023-03" db="EMBL/GenBank/DDBJ databases">
        <title>Mating type loci evolution in Malassezia.</title>
        <authorList>
            <person name="Coelho M.A."/>
        </authorList>
    </citation>
    <scope>NUCLEOTIDE SEQUENCE</scope>
    <source>
        <strain evidence="4">CBS 7876</strain>
    </source>
</reference>
<dbReference type="EMBL" id="CP119934">
    <property type="protein sequence ID" value="WFD01740.1"/>
    <property type="molecule type" value="Genomic_DNA"/>
</dbReference>
<organism evidence="4 5">
    <name type="scientific">Malassezia obtusa</name>
    <dbReference type="NCBI Taxonomy" id="76774"/>
    <lineage>
        <taxon>Eukaryota</taxon>
        <taxon>Fungi</taxon>
        <taxon>Dikarya</taxon>
        <taxon>Basidiomycota</taxon>
        <taxon>Ustilaginomycotina</taxon>
        <taxon>Malasseziomycetes</taxon>
        <taxon>Malasseziales</taxon>
        <taxon>Malasseziaceae</taxon>
        <taxon>Malassezia</taxon>
    </lineage>
</organism>
<feature type="region of interest" description="Disordered" evidence="1">
    <location>
        <begin position="78"/>
        <end position="109"/>
    </location>
</feature>
<feature type="domain" description="CS" evidence="3">
    <location>
        <begin position="1"/>
        <end position="83"/>
    </location>
</feature>
<protein>
    <submittedName>
        <fullName evidence="4">Cochaperone protein</fullName>
    </submittedName>
</protein>
<accession>A0AAF0DY54</accession>
<sequence length="186" mass="20316">MVRHDYYQTDAQLCLTLYAKGQQRESVHVLLDGTKLLVQLTDGSELHFALYAPVLDEVSVNVLSTKVEITLQKATGGKWPALEGRGESAPLPTAAPSAEPSSTAPRPRSKWDALQVEDEAPMGADAELNAFFKKLYADADDDTRRAMVKSFQESNGTALSTNWAEVSQKKTETRAPAGMVAKKYEA</sequence>
<feature type="compositionally biased region" description="Low complexity" evidence="1">
    <location>
        <begin position="87"/>
        <end position="106"/>
    </location>
</feature>
<dbReference type="InterPro" id="IPR044563">
    <property type="entry name" value="Sgt1-like"/>
</dbReference>
<evidence type="ECO:0000256" key="1">
    <source>
        <dbReference type="SAM" id="MobiDB-lite"/>
    </source>
</evidence>
<dbReference type="GO" id="GO:0051087">
    <property type="term" value="F:protein-folding chaperone binding"/>
    <property type="evidence" value="ECO:0007669"/>
    <property type="project" value="InterPro"/>
</dbReference>
<dbReference type="Proteomes" id="UP001214603">
    <property type="component" value="Chromosome 1"/>
</dbReference>
<dbReference type="PROSITE" id="PS51203">
    <property type="entry name" value="CS"/>
    <property type="match status" value="1"/>
</dbReference>
<feature type="region of interest" description="Disordered" evidence="1">
    <location>
        <begin position="162"/>
        <end position="186"/>
    </location>
</feature>
<dbReference type="Pfam" id="PF05002">
    <property type="entry name" value="SGS"/>
    <property type="match status" value="1"/>
</dbReference>
<evidence type="ECO:0000259" key="2">
    <source>
        <dbReference type="PROSITE" id="PS51048"/>
    </source>
</evidence>
<evidence type="ECO:0000313" key="5">
    <source>
        <dbReference type="Proteomes" id="UP001214603"/>
    </source>
</evidence>
<dbReference type="AlphaFoldDB" id="A0AAF0DY54"/>
<dbReference type="Gene3D" id="2.60.40.790">
    <property type="match status" value="1"/>
</dbReference>
<dbReference type="InterPro" id="IPR007052">
    <property type="entry name" value="CS_dom"/>
</dbReference>
<evidence type="ECO:0000313" key="4">
    <source>
        <dbReference type="EMBL" id="WFD01740.1"/>
    </source>
</evidence>
<name>A0AAF0DY54_9BASI</name>